<comment type="caution">
    <text evidence="2">The sequence shown here is derived from an EMBL/GenBank/DDBJ whole genome shotgun (WGS) entry which is preliminary data.</text>
</comment>
<reference evidence="2" key="1">
    <citation type="submission" date="2020-08" db="EMBL/GenBank/DDBJ databases">
        <title>Multicomponent nature underlies the extraordinary mechanical properties of spider dragline silk.</title>
        <authorList>
            <person name="Kono N."/>
            <person name="Nakamura H."/>
            <person name="Mori M."/>
            <person name="Yoshida Y."/>
            <person name="Ohtoshi R."/>
            <person name="Malay A.D."/>
            <person name="Moran D.A.P."/>
            <person name="Tomita M."/>
            <person name="Numata K."/>
            <person name="Arakawa K."/>
        </authorList>
    </citation>
    <scope>NUCLEOTIDE SEQUENCE</scope>
</reference>
<evidence type="ECO:0000313" key="3">
    <source>
        <dbReference type="Proteomes" id="UP000887013"/>
    </source>
</evidence>
<organism evidence="2 3">
    <name type="scientific">Nephila pilipes</name>
    <name type="common">Giant wood spider</name>
    <name type="synonym">Nephila maculata</name>
    <dbReference type="NCBI Taxonomy" id="299642"/>
    <lineage>
        <taxon>Eukaryota</taxon>
        <taxon>Metazoa</taxon>
        <taxon>Ecdysozoa</taxon>
        <taxon>Arthropoda</taxon>
        <taxon>Chelicerata</taxon>
        <taxon>Arachnida</taxon>
        <taxon>Araneae</taxon>
        <taxon>Araneomorphae</taxon>
        <taxon>Entelegynae</taxon>
        <taxon>Araneoidea</taxon>
        <taxon>Nephilidae</taxon>
        <taxon>Nephila</taxon>
    </lineage>
</organism>
<accession>A0A8X6QL76</accession>
<name>A0A8X6QL76_NEPPI</name>
<sequence>MGSHEYMVKTIKFLMYFKADNLTLYAPTNALSNYRRGHASIRIPEYLSSDCSDTTEGSSFNEELSSNDTPVTSSLVLQNAENVDSSSDEILEEQRVPRE</sequence>
<proteinExistence type="predicted"/>
<protein>
    <submittedName>
        <fullName evidence="2">Uncharacterized protein</fullName>
    </submittedName>
</protein>
<feature type="region of interest" description="Disordered" evidence="1">
    <location>
        <begin position="47"/>
        <end position="99"/>
    </location>
</feature>
<dbReference type="AlphaFoldDB" id="A0A8X6QL76"/>
<evidence type="ECO:0000256" key="1">
    <source>
        <dbReference type="SAM" id="MobiDB-lite"/>
    </source>
</evidence>
<dbReference type="EMBL" id="BMAW01129960">
    <property type="protein sequence ID" value="GFU32756.1"/>
    <property type="molecule type" value="Genomic_DNA"/>
</dbReference>
<gene>
    <name evidence="2" type="ORF">NPIL_686241</name>
</gene>
<dbReference type="Proteomes" id="UP000887013">
    <property type="component" value="Unassembled WGS sequence"/>
</dbReference>
<keyword evidence="3" id="KW-1185">Reference proteome</keyword>
<feature type="compositionally biased region" description="Polar residues" evidence="1">
    <location>
        <begin position="49"/>
        <end position="85"/>
    </location>
</feature>
<evidence type="ECO:0000313" key="2">
    <source>
        <dbReference type="EMBL" id="GFU32756.1"/>
    </source>
</evidence>